<organism evidence="2 3">
    <name type="scientific">Lactobacillus amylovorus</name>
    <dbReference type="NCBI Taxonomy" id="1604"/>
    <lineage>
        <taxon>Bacteria</taxon>
        <taxon>Bacillati</taxon>
        <taxon>Bacillota</taxon>
        <taxon>Bacilli</taxon>
        <taxon>Lactobacillales</taxon>
        <taxon>Lactobacillaceae</taxon>
        <taxon>Lactobacillus</taxon>
    </lineage>
</organism>
<evidence type="ECO:0000313" key="3">
    <source>
        <dbReference type="Proteomes" id="UP001143700"/>
    </source>
</evidence>
<reference evidence="2" key="2">
    <citation type="submission" date="2022-10" db="EMBL/GenBank/DDBJ databases">
        <authorList>
            <person name="Kostovova I."/>
            <person name="Moravkova M."/>
            <person name="Pechar R."/>
        </authorList>
    </citation>
    <scope>NUCLEOTIDE SEQUENCE</scope>
    <source>
        <strain evidence="2">M356A</strain>
    </source>
</reference>
<proteinExistence type="predicted"/>
<sequence>MNNAGLLIDLYNLSNPITGYLAIANVIFTIAYGIYGFVMRKSLNKWVSNDSENGEDNWKVPLLILFVLAASALAVYFSPYWFQGGFGWSTFIIPIGCFGAELYFLNDYRKMLANHVWKSGYWRVALIGEYFVGILLFCSIAYYVLGRVTTNY</sequence>
<evidence type="ECO:0000313" key="2">
    <source>
        <dbReference type="EMBL" id="MDB6262409.1"/>
    </source>
</evidence>
<accession>A0A9X3W9T9</accession>
<comment type="caution">
    <text evidence="2">The sequence shown here is derived from an EMBL/GenBank/DDBJ whole genome shotgun (WGS) entry which is preliminary data.</text>
</comment>
<feature type="transmembrane region" description="Helical" evidence="1">
    <location>
        <begin position="126"/>
        <end position="145"/>
    </location>
</feature>
<dbReference type="AlphaFoldDB" id="A0A9X3W9T9"/>
<keyword evidence="1" id="KW-1133">Transmembrane helix</keyword>
<evidence type="ECO:0000256" key="1">
    <source>
        <dbReference type="SAM" id="Phobius"/>
    </source>
</evidence>
<keyword evidence="1" id="KW-0812">Transmembrane</keyword>
<reference evidence="2" key="1">
    <citation type="journal article" date="2022" name="Microorganisms">
        <title>Antibiotic Susceptibility, Resistance Gene Determinants and Corresponding Genomic Regions in Lactobacillus amylovorus Isolates Derived from Wild Boars and Domestic Pigs.</title>
        <authorList>
            <person name="Moravkova M."/>
            <person name="Kostovova I."/>
            <person name="Kavanova K."/>
            <person name="Pechar R."/>
            <person name="Stanek S."/>
            <person name="Brychta A."/>
            <person name="Zeman M."/>
            <person name="Kubasova T."/>
        </authorList>
    </citation>
    <scope>NUCLEOTIDE SEQUENCE</scope>
    <source>
        <strain evidence="2">M356A</strain>
    </source>
</reference>
<protein>
    <submittedName>
        <fullName evidence="2">Uncharacterized protein</fullName>
    </submittedName>
</protein>
<name>A0A9X3W9T9_LACAM</name>
<dbReference type="EMBL" id="JAOTGU010000010">
    <property type="protein sequence ID" value="MDB6262409.1"/>
    <property type="molecule type" value="Genomic_DNA"/>
</dbReference>
<feature type="transmembrane region" description="Helical" evidence="1">
    <location>
        <begin position="20"/>
        <end position="39"/>
    </location>
</feature>
<feature type="transmembrane region" description="Helical" evidence="1">
    <location>
        <begin position="60"/>
        <end position="82"/>
    </location>
</feature>
<dbReference type="Proteomes" id="UP001143700">
    <property type="component" value="Unassembled WGS sequence"/>
</dbReference>
<keyword evidence="1" id="KW-0472">Membrane</keyword>
<dbReference type="RefSeq" id="WP_271870322.1">
    <property type="nucleotide sequence ID" value="NZ_JAOTGU010000010.1"/>
</dbReference>
<gene>
    <name evidence="2" type="ORF">ODV15_07590</name>
</gene>
<feature type="transmembrane region" description="Helical" evidence="1">
    <location>
        <begin position="88"/>
        <end position="105"/>
    </location>
</feature>